<sequence length="51" mass="5812">YIFASNRDAFRHSPTHTPQTVAMESKVPFMITHCGGHMFFTDKLSEELAIL</sequence>
<gene>
    <name evidence="1" type="ORF">S01H4_65920</name>
</gene>
<organism evidence="1">
    <name type="scientific">marine sediment metagenome</name>
    <dbReference type="NCBI Taxonomy" id="412755"/>
    <lineage>
        <taxon>unclassified sequences</taxon>
        <taxon>metagenomes</taxon>
        <taxon>ecological metagenomes</taxon>
    </lineage>
</organism>
<dbReference type="InterPro" id="IPR038021">
    <property type="entry name" value="Putative_hydro-lyase"/>
</dbReference>
<evidence type="ECO:0000313" key="1">
    <source>
        <dbReference type="EMBL" id="GAH30002.1"/>
    </source>
</evidence>
<comment type="caution">
    <text evidence="1">The sequence shown here is derived from an EMBL/GenBank/DDBJ whole genome shotgun (WGS) entry which is preliminary data.</text>
</comment>
<dbReference type="EMBL" id="BART01040549">
    <property type="protein sequence ID" value="GAH30002.1"/>
    <property type="molecule type" value="Genomic_DNA"/>
</dbReference>
<feature type="non-terminal residue" evidence="1">
    <location>
        <position position="1"/>
    </location>
</feature>
<dbReference type="AlphaFoldDB" id="X1EBN7"/>
<name>X1EBN7_9ZZZZ</name>
<accession>X1EBN7</accession>
<protein>
    <submittedName>
        <fullName evidence="1">Uncharacterized protein</fullName>
    </submittedName>
</protein>
<reference evidence="1" key="1">
    <citation type="journal article" date="2014" name="Front. Microbiol.">
        <title>High frequency of phylogenetically diverse reductive dehalogenase-homologous genes in deep subseafloor sedimentary metagenomes.</title>
        <authorList>
            <person name="Kawai M."/>
            <person name="Futagami T."/>
            <person name="Toyoda A."/>
            <person name="Takaki Y."/>
            <person name="Nishi S."/>
            <person name="Hori S."/>
            <person name="Arai W."/>
            <person name="Tsubouchi T."/>
            <person name="Morono Y."/>
            <person name="Uchiyama I."/>
            <person name="Ito T."/>
            <person name="Fujiyama A."/>
            <person name="Inagaki F."/>
            <person name="Takami H."/>
        </authorList>
    </citation>
    <scope>NUCLEOTIDE SEQUENCE</scope>
    <source>
        <strain evidence="1">Expedition CK06-06</strain>
    </source>
</reference>
<proteinExistence type="predicted"/>
<dbReference type="SUPFAM" id="SSF160920">
    <property type="entry name" value="PSTPO5379-like"/>
    <property type="match status" value="1"/>
</dbReference>